<keyword evidence="2" id="KW-1185">Reference proteome</keyword>
<reference evidence="1 2" key="1">
    <citation type="submission" date="2024-06" db="EMBL/GenBank/DDBJ databases">
        <title>Pontibacter populi HYL7-15.</title>
        <authorList>
            <person name="Kim M.K."/>
        </authorList>
    </citation>
    <scope>NUCLEOTIDE SEQUENCE [LARGE SCALE GENOMIC DNA]</scope>
    <source>
        <strain evidence="1 2">HYL7-15</strain>
    </source>
</reference>
<dbReference type="Proteomes" id="UP001476807">
    <property type="component" value="Unassembled WGS sequence"/>
</dbReference>
<gene>
    <name evidence="1" type="ORF">ABS362_02780</name>
</gene>
<name>A0ABV1RQN6_9BACT</name>
<evidence type="ECO:0000313" key="1">
    <source>
        <dbReference type="EMBL" id="MER2996452.1"/>
    </source>
</evidence>
<protein>
    <recommendedName>
        <fullName evidence="3">DUF5017 domain-containing protein</fullName>
    </recommendedName>
</protein>
<comment type="caution">
    <text evidence="1">The sequence shown here is derived from an EMBL/GenBank/DDBJ whole genome shotgun (WGS) entry which is preliminary data.</text>
</comment>
<dbReference type="PROSITE" id="PS51257">
    <property type="entry name" value="PROKAR_LIPOPROTEIN"/>
    <property type="match status" value="1"/>
</dbReference>
<evidence type="ECO:0000313" key="2">
    <source>
        <dbReference type="Proteomes" id="UP001476807"/>
    </source>
</evidence>
<organism evidence="1 2">
    <name type="scientific">Pontibacter populi</name>
    <dbReference type="NCBI Taxonomy" id="890055"/>
    <lineage>
        <taxon>Bacteria</taxon>
        <taxon>Pseudomonadati</taxon>
        <taxon>Bacteroidota</taxon>
        <taxon>Cytophagia</taxon>
        <taxon>Cytophagales</taxon>
        <taxon>Hymenobacteraceae</taxon>
        <taxon>Pontibacter</taxon>
    </lineage>
</organism>
<dbReference type="RefSeq" id="WP_350410759.1">
    <property type="nucleotide sequence ID" value="NZ_JBEOKT010000002.1"/>
</dbReference>
<dbReference type="EMBL" id="JBEOKT010000002">
    <property type="protein sequence ID" value="MER2996452.1"/>
    <property type="molecule type" value="Genomic_DNA"/>
</dbReference>
<proteinExistence type="predicted"/>
<accession>A0ABV1RQN6</accession>
<evidence type="ECO:0008006" key="3">
    <source>
        <dbReference type="Google" id="ProtNLM"/>
    </source>
</evidence>
<sequence length="380" mass="42912">MKKIFYLLSSLMLVFTACDPMEDVYEELDKAKKDDAAFAIELNKDDYAVYKSNTEYPHIATGQYLTGEEEAALVIPAMLSKRYAHLGNGATVEVNYHIQKFPGVTNSVSSWEAYTVTAEDYTAVGEKFANFNSSSDVYRLLDHKYPTPTDKQLVVLTYDMYAGGTTSTITDSYFFVNGDWSNIYHVTAQDYASVKNTYGSFSGSDDANLKVFFDKFLKSDVIVAKEGDFRYVSYYYYNSNGDKSRTQRIMAMYFDGENWMPAVGVKQTATLKFQKKDNVWVPDLSIPYTLVASDYTYVGNDDNNIATAAARANLRQFGNFSTYNWTNDQLYEAMGAILKLHFSGEEAGKKFKVTFDSYPAGKMTLVLVKAENGNFVKFEE</sequence>